<keyword evidence="3" id="KW-1185">Reference proteome</keyword>
<feature type="non-terminal residue" evidence="2">
    <location>
        <position position="82"/>
    </location>
</feature>
<dbReference type="EMBL" id="CM029049">
    <property type="protein sequence ID" value="KAG2574502.1"/>
    <property type="molecule type" value="Genomic_DNA"/>
</dbReference>
<dbReference type="Proteomes" id="UP000823388">
    <property type="component" value="Chromosome 7K"/>
</dbReference>
<evidence type="ECO:0000313" key="2">
    <source>
        <dbReference type="EMBL" id="KAG2574502.1"/>
    </source>
</evidence>
<sequence>MAGDGDGGSSLLRCLDYPCTKRLRLRRLLAYHRRYTHEEVYTTMNRRTRLIFEVKDLVKLVKTGKWRVAASYIIGFVPSDSM</sequence>
<dbReference type="PANTHER" id="PTHR36478:SF23">
    <property type="match status" value="1"/>
</dbReference>
<feature type="domain" description="C2H2-type" evidence="1">
    <location>
        <begin position="14"/>
        <end position="37"/>
    </location>
</feature>
<dbReference type="PROSITE" id="PS00028">
    <property type="entry name" value="ZINC_FINGER_C2H2_1"/>
    <property type="match status" value="1"/>
</dbReference>
<evidence type="ECO:0000259" key="1">
    <source>
        <dbReference type="PROSITE" id="PS00028"/>
    </source>
</evidence>
<reference evidence="2" key="1">
    <citation type="submission" date="2020-05" db="EMBL/GenBank/DDBJ databases">
        <title>WGS assembly of Panicum virgatum.</title>
        <authorList>
            <person name="Lovell J.T."/>
            <person name="Jenkins J."/>
            <person name="Shu S."/>
            <person name="Juenger T.E."/>
            <person name="Schmutz J."/>
        </authorList>
    </citation>
    <scope>NUCLEOTIDE SEQUENCE</scope>
    <source>
        <strain evidence="2">AP13</strain>
    </source>
</reference>
<name>A0A8T0QN00_PANVG</name>
<protein>
    <recommendedName>
        <fullName evidence="1">C2H2-type domain-containing protein</fullName>
    </recommendedName>
</protein>
<gene>
    <name evidence="2" type="ORF">PVAP13_7KG353740</name>
</gene>
<evidence type="ECO:0000313" key="3">
    <source>
        <dbReference type="Proteomes" id="UP000823388"/>
    </source>
</evidence>
<comment type="caution">
    <text evidence="2">The sequence shown here is derived from an EMBL/GenBank/DDBJ whole genome shotgun (WGS) entry which is preliminary data.</text>
</comment>
<proteinExistence type="predicted"/>
<dbReference type="InterPro" id="IPR013087">
    <property type="entry name" value="Znf_C2H2_type"/>
</dbReference>
<dbReference type="PANTHER" id="PTHR36478">
    <property type="entry name" value="OS04G0614237 PROTEIN-RELATED"/>
    <property type="match status" value="1"/>
</dbReference>
<organism evidence="2 3">
    <name type="scientific">Panicum virgatum</name>
    <name type="common">Blackwell switchgrass</name>
    <dbReference type="NCBI Taxonomy" id="38727"/>
    <lineage>
        <taxon>Eukaryota</taxon>
        <taxon>Viridiplantae</taxon>
        <taxon>Streptophyta</taxon>
        <taxon>Embryophyta</taxon>
        <taxon>Tracheophyta</taxon>
        <taxon>Spermatophyta</taxon>
        <taxon>Magnoliopsida</taxon>
        <taxon>Liliopsida</taxon>
        <taxon>Poales</taxon>
        <taxon>Poaceae</taxon>
        <taxon>PACMAD clade</taxon>
        <taxon>Panicoideae</taxon>
        <taxon>Panicodae</taxon>
        <taxon>Paniceae</taxon>
        <taxon>Panicinae</taxon>
        <taxon>Panicum</taxon>
        <taxon>Panicum sect. Hiantes</taxon>
    </lineage>
</organism>
<dbReference type="AlphaFoldDB" id="A0A8T0QN00"/>
<accession>A0A8T0QN00</accession>